<reference evidence="2 3" key="1">
    <citation type="submission" date="2023-05" db="EMBL/GenBank/DDBJ databases">
        <title>Novel species of genus Flectobacillus isolated from stream in China.</title>
        <authorList>
            <person name="Lu H."/>
        </authorList>
    </citation>
    <scope>NUCLEOTIDE SEQUENCE [LARGE SCALE GENOMIC DNA]</scope>
    <source>
        <strain evidence="2 3">KCTC 42575</strain>
    </source>
</reference>
<evidence type="ECO:0008006" key="4">
    <source>
        <dbReference type="Google" id="ProtNLM"/>
    </source>
</evidence>
<evidence type="ECO:0000313" key="3">
    <source>
        <dbReference type="Proteomes" id="UP001236507"/>
    </source>
</evidence>
<sequence>MEYTDETLNTNAPETNDIDEQKIISLNKFIFLSIISFGAYEIWWIYKAWKFYQQKENLDIMPAARALFSIFFLNRLFNKILDFAKERGYKENYSSV</sequence>
<dbReference type="Proteomes" id="UP001236507">
    <property type="component" value="Unassembled WGS sequence"/>
</dbReference>
<keyword evidence="1" id="KW-1133">Transmembrane helix</keyword>
<evidence type="ECO:0000313" key="2">
    <source>
        <dbReference type="EMBL" id="MDI9862642.1"/>
    </source>
</evidence>
<dbReference type="RefSeq" id="WP_283346867.1">
    <property type="nucleotide sequence ID" value="NZ_JASHIF010000036.1"/>
</dbReference>
<feature type="transmembrane region" description="Helical" evidence="1">
    <location>
        <begin position="58"/>
        <end position="77"/>
    </location>
</feature>
<dbReference type="EMBL" id="JASHIF010000036">
    <property type="protein sequence ID" value="MDI9862642.1"/>
    <property type="molecule type" value="Genomic_DNA"/>
</dbReference>
<keyword evidence="1" id="KW-0472">Membrane</keyword>
<comment type="caution">
    <text evidence="2">The sequence shown here is derived from an EMBL/GenBank/DDBJ whole genome shotgun (WGS) entry which is preliminary data.</text>
</comment>
<organism evidence="2 3">
    <name type="scientific">Flectobacillus roseus</name>
    <dbReference type="NCBI Taxonomy" id="502259"/>
    <lineage>
        <taxon>Bacteria</taxon>
        <taxon>Pseudomonadati</taxon>
        <taxon>Bacteroidota</taxon>
        <taxon>Cytophagia</taxon>
        <taxon>Cytophagales</taxon>
        <taxon>Flectobacillaceae</taxon>
        <taxon>Flectobacillus</taxon>
    </lineage>
</organism>
<feature type="transmembrane region" description="Helical" evidence="1">
    <location>
        <begin position="29"/>
        <end position="46"/>
    </location>
</feature>
<accession>A0ABT6YGB2</accession>
<protein>
    <recommendedName>
        <fullName evidence="4">DUF4234 domain-containing protein</fullName>
    </recommendedName>
</protein>
<proteinExistence type="predicted"/>
<name>A0ABT6YGB2_9BACT</name>
<gene>
    <name evidence="2" type="ORF">QM524_25680</name>
</gene>
<evidence type="ECO:0000256" key="1">
    <source>
        <dbReference type="SAM" id="Phobius"/>
    </source>
</evidence>
<keyword evidence="3" id="KW-1185">Reference proteome</keyword>
<keyword evidence="1" id="KW-0812">Transmembrane</keyword>